<evidence type="ECO:0000256" key="3">
    <source>
        <dbReference type="ARBA" id="ARBA00022692"/>
    </source>
</evidence>
<dbReference type="Proteomes" id="UP001273166">
    <property type="component" value="Unassembled WGS sequence"/>
</dbReference>
<dbReference type="AlphaFoldDB" id="A0AAJ0M1J2"/>
<proteinExistence type="predicted"/>
<comment type="subcellular location">
    <subcellularLocation>
        <location evidence="1">Membrane</location>
        <topology evidence="1">Multi-pass membrane protein</topology>
    </subcellularLocation>
</comment>
<protein>
    <submittedName>
        <fullName evidence="8">Major facilitator superfamily domain-containing protein</fullName>
    </submittedName>
</protein>
<feature type="region of interest" description="Disordered" evidence="6">
    <location>
        <begin position="212"/>
        <end position="233"/>
    </location>
</feature>
<keyword evidence="3 7" id="KW-0812">Transmembrane</keyword>
<sequence>MNRTTYSLISIGLVRATEAIAWSSIFPYAYYMIESFEVLEHDIAFYAGALVGVFTFGEFLTNIVWARVSDHIGRKPTLMIGTLCSLIAALSLGLSRSVAMAIASCAFGGLFNPNVGLHEHFLSLPLSHLSGEDLFGPVLGGLLAKPVASYPYPYLLPNLVVGLLQILTLLLTFMFLQETHSQLIERRDPGLAIVWLVRSWFGKESRPQRGVYAPLPDDSVSQEGPQASAETHELDDLEDQAQEAKAVPTCAFTLQVLLQILAVSLLAFHKMSADALSGTFLSLEAPSVGGLSFPHTRGGFGFSTRTIGIIFLTKAIFRVIIQPTFIPWFISKLGALRAFRCVLGLYPAMYLATPFLPNLPSPLGLMALLPDLWIKVALSSVGYVCSAIL</sequence>
<reference evidence="8" key="2">
    <citation type="submission" date="2023-06" db="EMBL/GenBank/DDBJ databases">
        <authorList>
            <consortium name="Lawrence Berkeley National Laboratory"/>
            <person name="Mondo S.J."/>
            <person name="Hensen N."/>
            <person name="Bonometti L."/>
            <person name="Westerberg I."/>
            <person name="Brannstrom I.O."/>
            <person name="Guillou S."/>
            <person name="Cros-Aarteil S."/>
            <person name="Calhoun S."/>
            <person name="Haridas S."/>
            <person name="Kuo A."/>
            <person name="Pangilinan J."/>
            <person name="Riley R."/>
            <person name="Labutti K."/>
            <person name="Andreopoulos B."/>
            <person name="Lipzen A."/>
            <person name="Chen C."/>
            <person name="Yanf M."/>
            <person name="Daum C."/>
            <person name="Ng V."/>
            <person name="Clum A."/>
            <person name="Steindorff A."/>
            <person name="Ohm R."/>
            <person name="Martin F."/>
            <person name="Silar P."/>
            <person name="Natvig D."/>
            <person name="Lalanne C."/>
            <person name="Gautier V."/>
            <person name="Ament-Velasquez S.L."/>
            <person name="Kruys A."/>
            <person name="Hutchinson M.I."/>
            <person name="Powell A.J."/>
            <person name="Barry K."/>
            <person name="Miller A.N."/>
            <person name="Grigoriev I.V."/>
            <person name="Debuchy R."/>
            <person name="Gladieux P."/>
            <person name="Thoren M.H."/>
            <person name="Johannesson H."/>
        </authorList>
    </citation>
    <scope>NUCLEOTIDE SEQUENCE</scope>
    <source>
        <strain evidence="8">CBS 333.67</strain>
    </source>
</reference>
<evidence type="ECO:0000313" key="9">
    <source>
        <dbReference type="Proteomes" id="UP001273166"/>
    </source>
</evidence>
<evidence type="ECO:0000313" key="8">
    <source>
        <dbReference type="EMBL" id="KAK3305581.1"/>
    </source>
</evidence>
<dbReference type="InterPro" id="IPR036259">
    <property type="entry name" value="MFS_trans_sf"/>
</dbReference>
<feature type="transmembrane region" description="Helical" evidence="7">
    <location>
        <begin position="43"/>
        <end position="66"/>
    </location>
</feature>
<dbReference type="PANTHER" id="PTHR23504">
    <property type="entry name" value="MAJOR FACILITATOR SUPERFAMILY DOMAIN-CONTAINING PROTEIN 10"/>
    <property type="match status" value="1"/>
</dbReference>
<keyword evidence="5 7" id="KW-0472">Membrane</keyword>
<feature type="transmembrane region" description="Helical" evidence="7">
    <location>
        <begin position="78"/>
        <end position="111"/>
    </location>
</feature>
<feature type="transmembrane region" description="Helical" evidence="7">
    <location>
        <begin position="155"/>
        <end position="176"/>
    </location>
</feature>
<dbReference type="EMBL" id="JAUDZG010000004">
    <property type="protein sequence ID" value="KAK3305581.1"/>
    <property type="molecule type" value="Genomic_DNA"/>
</dbReference>
<feature type="transmembrane region" description="Helical" evidence="7">
    <location>
        <begin position="302"/>
        <end position="321"/>
    </location>
</feature>
<keyword evidence="4 7" id="KW-1133">Transmembrane helix</keyword>
<dbReference type="RefSeq" id="XP_062721361.1">
    <property type="nucleotide sequence ID" value="XM_062866280.1"/>
</dbReference>
<accession>A0AAJ0M1J2</accession>
<gene>
    <name evidence="8" type="ORF">B0T15DRAFT_485170</name>
</gene>
<keyword evidence="2" id="KW-0813">Transport</keyword>
<dbReference type="SUPFAM" id="SSF103473">
    <property type="entry name" value="MFS general substrate transporter"/>
    <property type="match status" value="1"/>
</dbReference>
<keyword evidence="9" id="KW-1185">Reference proteome</keyword>
<evidence type="ECO:0000256" key="7">
    <source>
        <dbReference type="SAM" id="Phobius"/>
    </source>
</evidence>
<dbReference type="GeneID" id="87885109"/>
<evidence type="ECO:0000256" key="5">
    <source>
        <dbReference type="ARBA" id="ARBA00023136"/>
    </source>
</evidence>
<dbReference type="Pfam" id="PF07690">
    <property type="entry name" value="MFS_1"/>
    <property type="match status" value="1"/>
</dbReference>
<name>A0AAJ0M1J2_9PEZI</name>
<dbReference type="Gene3D" id="1.20.1250.20">
    <property type="entry name" value="MFS general substrate transporter like domains"/>
    <property type="match status" value="1"/>
</dbReference>
<dbReference type="GO" id="GO:0022857">
    <property type="term" value="F:transmembrane transporter activity"/>
    <property type="evidence" value="ECO:0007669"/>
    <property type="project" value="InterPro"/>
</dbReference>
<evidence type="ECO:0000256" key="1">
    <source>
        <dbReference type="ARBA" id="ARBA00004141"/>
    </source>
</evidence>
<dbReference type="InterPro" id="IPR011701">
    <property type="entry name" value="MFS"/>
</dbReference>
<feature type="transmembrane region" description="Helical" evidence="7">
    <location>
        <begin position="12"/>
        <end position="31"/>
    </location>
</feature>
<evidence type="ECO:0000256" key="4">
    <source>
        <dbReference type="ARBA" id="ARBA00022989"/>
    </source>
</evidence>
<organism evidence="8 9">
    <name type="scientific">Chaetomium strumarium</name>
    <dbReference type="NCBI Taxonomy" id="1170767"/>
    <lineage>
        <taxon>Eukaryota</taxon>
        <taxon>Fungi</taxon>
        <taxon>Dikarya</taxon>
        <taxon>Ascomycota</taxon>
        <taxon>Pezizomycotina</taxon>
        <taxon>Sordariomycetes</taxon>
        <taxon>Sordariomycetidae</taxon>
        <taxon>Sordariales</taxon>
        <taxon>Chaetomiaceae</taxon>
        <taxon>Chaetomium</taxon>
    </lineage>
</organism>
<reference evidence="8" key="1">
    <citation type="journal article" date="2023" name="Mol. Phylogenet. Evol.">
        <title>Genome-scale phylogeny and comparative genomics of the fungal order Sordariales.</title>
        <authorList>
            <person name="Hensen N."/>
            <person name="Bonometti L."/>
            <person name="Westerberg I."/>
            <person name="Brannstrom I.O."/>
            <person name="Guillou S."/>
            <person name="Cros-Aarteil S."/>
            <person name="Calhoun S."/>
            <person name="Haridas S."/>
            <person name="Kuo A."/>
            <person name="Mondo S."/>
            <person name="Pangilinan J."/>
            <person name="Riley R."/>
            <person name="LaButti K."/>
            <person name="Andreopoulos B."/>
            <person name="Lipzen A."/>
            <person name="Chen C."/>
            <person name="Yan M."/>
            <person name="Daum C."/>
            <person name="Ng V."/>
            <person name="Clum A."/>
            <person name="Steindorff A."/>
            <person name="Ohm R.A."/>
            <person name="Martin F."/>
            <person name="Silar P."/>
            <person name="Natvig D.O."/>
            <person name="Lalanne C."/>
            <person name="Gautier V."/>
            <person name="Ament-Velasquez S.L."/>
            <person name="Kruys A."/>
            <person name="Hutchinson M.I."/>
            <person name="Powell A.J."/>
            <person name="Barry K."/>
            <person name="Miller A.N."/>
            <person name="Grigoriev I.V."/>
            <person name="Debuchy R."/>
            <person name="Gladieux P."/>
            <person name="Hiltunen Thoren M."/>
            <person name="Johannesson H."/>
        </authorList>
    </citation>
    <scope>NUCLEOTIDE SEQUENCE</scope>
    <source>
        <strain evidence="8">CBS 333.67</strain>
    </source>
</reference>
<evidence type="ECO:0000256" key="6">
    <source>
        <dbReference type="SAM" id="MobiDB-lite"/>
    </source>
</evidence>
<evidence type="ECO:0000256" key="2">
    <source>
        <dbReference type="ARBA" id="ARBA00022448"/>
    </source>
</evidence>
<comment type="caution">
    <text evidence="8">The sequence shown here is derived from an EMBL/GenBank/DDBJ whole genome shotgun (WGS) entry which is preliminary data.</text>
</comment>
<dbReference type="PANTHER" id="PTHR23504:SF15">
    <property type="entry name" value="MAJOR FACILITATOR SUPERFAMILY (MFS) PROFILE DOMAIN-CONTAINING PROTEIN"/>
    <property type="match status" value="1"/>
</dbReference>
<dbReference type="GO" id="GO:0016020">
    <property type="term" value="C:membrane"/>
    <property type="evidence" value="ECO:0007669"/>
    <property type="project" value="UniProtKB-SubCell"/>
</dbReference>
<feature type="compositionally biased region" description="Polar residues" evidence="6">
    <location>
        <begin position="219"/>
        <end position="229"/>
    </location>
</feature>
<feature type="transmembrane region" description="Helical" evidence="7">
    <location>
        <begin position="246"/>
        <end position="268"/>
    </location>
</feature>